<dbReference type="AlphaFoldDB" id="A0A371DK50"/>
<feature type="compositionally biased region" description="Basic residues" evidence="1">
    <location>
        <begin position="782"/>
        <end position="792"/>
    </location>
</feature>
<proteinExistence type="predicted"/>
<keyword evidence="4" id="KW-1185">Reference proteome</keyword>
<accession>A0A371DK50</accession>
<dbReference type="InterPro" id="IPR011009">
    <property type="entry name" value="Kinase-like_dom_sf"/>
</dbReference>
<gene>
    <name evidence="3" type="ORF">OH76DRAFT_134129</name>
</gene>
<reference evidence="3 4" key="1">
    <citation type="journal article" date="2018" name="Biotechnol. Biofuels">
        <title>Integrative visual omics of the white-rot fungus Polyporus brumalis exposes the biotechnological potential of its oxidative enzymes for delignifying raw plant biomass.</title>
        <authorList>
            <person name="Miyauchi S."/>
            <person name="Rancon A."/>
            <person name="Drula E."/>
            <person name="Hage H."/>
            <person name="Chaduli D."/>
            <person name="Favel A."/>
            <person name="Grisel S."/>
            <person name="Henrissat B."/>
            <person name="Herpoel-Gimbert I."/>
            <person name="Ruiz-Duenas F.J."/>
            <person name="Chevret D."/>
            <person name="Hainaut M."/>
            <person name="Lin J."/>
            <person name="Wang M."/>
            <person name="Pangilinan J."/>
            <person name="Lipzen A."/>
            <person name="Lesage-Meessen L."/>
            <person name="Navarro D."/>
            <person name="Riley R."/>
            <person name="Grigoriev I.V."/>
            <person name="Zhou S."/>
            <person name="Raouche S."/>
            <person name="Rosso M.N."/>
        </authorList>
    </citation>
    <scope>NUCLEOTIDE SEQUENCE [LARGE SCALE GENOMIC DNA]</scope>
    <source>
        <strain evidence="3 4">BRFM 1820</strain>
    </source>
</reference>
<dbReference type="SUPFAM" id="SSF56112">
    <property type="entry name" value="Protein kinase-like (PK-like)"/>
    <property type="match status" value="1"/>
</dbReference>
<dbReference type="PANTHER" id="PTHR38248:SF2">
    <property type="entry name" value="FUNK1 11"/>
    <property type="match status" value="1"/>
</dbReference>
<feature type="region of interest" description="Disordered" evidence="1">
    <location>
        <begin position="384"/>
        <end position="416"/>
    </location>
</feature>
<organism evidence="3 4">
    <name type="scientific">Lentinus brumalis</name>
    <dbReference type="NCBI Taxonomy" id="2498619"/>
    <lineage>
        <taxon>Eukaryota</taxon>
        <taxon>Fungi</taxon>
        <taxon>Dikarya</taxon>
        <taxon>Basidiomycota</taxon>
        <taxon>Agaricomycotina</taxon>
        <taxon>Agaricomycetes</taxon>
        <taxon>Polyporales</taxon>
        <taxon>Polyporaceae</taxon>
        <taxon>Lentinus</taxon>
    </lineage>
</organism>
<dbReference type="PANTHER" id="PTHR38248">
    <property type="entry name" value="FUNK1 6"/>
    <property type="match status" value="1"/>
</dbReference>
<evidence type="ECO:0000256" key="1">
    <source>
        <dbReference type="SAM" id="MobiDB-lite"/>
    </source>
</evidence>
<evidence type="ECO:0000313" key="3">
    <source>
        <dbReference type="EMBL" id="RDX52905.1"/>
    </source>
</evidence>
<evidence type="ECO:0000313" key="4">
    <source>
        <dbReference type="Proteomes" id="UP000256964"/>
    </source>
</evidence>
<protein>
    <recommendedName>
        <fullName evidence="2">Fungal-type protein kinase domain-containing protein</fullName>
    </recommendedName>
</protein>
<dbReference type="OrthoDB" id="5584477at2759"/>
<evidence type="ECO:0000259" key="2">
    <source>
        <dbReference type="Pfam" id="PF17667"/>
    </source>
</evidence>
<sequence length="810" mass="92455">MLPKTYVRIPKQQFLDDFWPTPALDSSHYRARTRQSKFRSLSVAAKEIMKPVRGKVPADALAKVVRDYKLAPGFKLSISVGTAKGNDRWGQLDALADTRPAWAKPQICVRFCSHDPFRELELPIDGWPQDDHDGYRKEVLVDITARVEELFTLQILTAAYVLIVHESTIRLSRWDRSGTVFSRKVNYAADSSVLSEVFWRISVLTDVQLGLDPTATPIFPGSEEYDLMERLSMPCPDDFPYEEGAIIEGDPSDPCRIFKYVRDKLDESLHKWQKAPFVGFSPRWKLSVPTEDGGIREFLVGPPFNYRDPKRPRVDARNGRAYIAIDCATEKIVFLKDAWRYKDADHLSEREGIMLKRLNDAGVPYVPTVLCEAELPDQKTQTPLFLPCWDDESEPSEDHGSETGSTDDDDDDDDDEVFVVDASGGELVELHHYRMVVSEVCFPIYEHLKTGRQLVSTIRDAIVAHSRAVEVLGRLHCDISTGNILVNPKIEVSAETGKATVQWQGMLIDWELNRRVEEKSRPPIRMRALRTWRFVSRAYIENQRKVLTIPDELESFLYVLLYLAIRYLRSTITDVDAFDWDFFDENNIRLGAGKDNMMHCGLIRASHCPRTTLEFIGLDHQNNAMYTPLDNLIKHLAWLCHAHWVAGRFSGYRSEIEVEPPSLNRQSIMYAQAADKENASAPSTPPALPEVPLEKKPACQLAKLKDHRAVLKLFDDALKEPWEMNDYIGDRMKYKTKAKPDVQNQNGAKKPGETPEKVLKPKNVNARKAAKAAQKNNVESQKRRRNPVRAVRRATPLPEERPAKRRRRGA</sequence>
<name>A0A371DK50_9APHY</name>
<feature type="compositionally biased region" description="Basic and acidic residues" evidence="1">
    <location>
        <begin position="750"/>
        <end position="759"/>
    </location>
</feature>
<dbReference type="InterPro" id="IPR040976">
    <property type="entry name" value="Pkinase_fungal"/>
</dbReference>
<dbReference type="Proteomes" id="UP000256964">
    <property type="component" value="Unassembled WGS sequence"/>
</dbReference>
<feature type="compositionally biased region" description="Acidic residues" evidence="1">
    <location>
        <begin position="405"/>
        <end position="416"/>
    </location>
</feature>
<dbReference type="Pfam" id="PF17667">
    <property type="entry name" value="Pkinase_fungal"/>
    <property type="match status" value="1"/>
</dbReference>
<dbReference type="EMBL" id="KZ857389">
    <property type="protein sequence ID" value="RDX52905.1"/>
    <property type="molecule type" value="Genomic_DNA"/>
</dbReference>
<feature type="region of interest" description="Disordered" evidence="1">
    <location>
        <begin position="738"/>
        <end position="810"/>
    </location>
</feature>
<feature type="domain" description="Fungal-type protein kinase" evidence="2">
    <location>
        <begin position="332"/>
        <end position="563"/>
    </location>
</feature>
<feature type="compositionally biased region" description="Low complexity" evidence="1">
    <location>
        <begin position="761"/>
        <end position="777"/>
    </location>
</feature>